<evidence type="ECO:0000256" key="7">
    <source>
        <dbReference type="ARBA" id="ARBA00022840"/>
    </source>
</evidence>
<evidence type="ECO:0000256" key="2">
    <source>
        <dbReference type="ARBA" id="ARBA00007837"/>
    </source>
</evidence>
<sequence>MSKGEILEISDYALRLEEHFKKPQDIEFGVEHGKIYILQSRPITTKAKEKRRVLSGNIILQGLGASPGIGVGVVRIVKDMSDLSKIKKGEVLVTEMTNPDMVVSMQKSVAIVTDEGGMTSHASIVSREMGIPAVVGVGEATSVLKDGMKITVDGSNGKIYEGQVAETSFAEIKPVVETKLKLKVISDLPEAAERIAESKIDAVGLLRLEGIIASFGKHPLYYEKQGELKKYTELLKEGIYKISKYFNGVWIRSSDLR</sequence>
<dbReference type="InterPro" id="IPR018274">
    <property type="entry name" value="PEP_util_AS"/>
</dbReference>
<dbReference type="AlphaFoldDB" id="X0URP7"/>
<evidence type="ECO:0000256" key="5">
    <source>
        <dbReference type="ARBA" id="ARBA00022741"/>
    </source>
</evidence>
<keyword evidence="4" id="KW-0479">Metal-binding</keyword>
<keyword evidence="5" id="KW-0547">Nucleotide-binding</keyword>
<dbReference type="SUPFAM" id="SSF51621">
    <property type="entry name" value="Phosphoenolpyruvate/pyruvate domain"/>
    <property type="match status" value="1"/>
</dbReference>
<evidence type="ECO:0000256" key="4">
    <source>
        <dbReference type="ARBA" id="ARBA00022723"/>
    </source>
</evidence>
<evidence type="ECO:0000259" key="10">
    <source>
        <dbReference type="Pfam" id="PF01326"/>
    </source>
</evidence>
<feature type="domain" description="Pyruvate phosphate dikinase AMP/ATP-binding" evidence="10">
    <location>
        <begin position="2"/>
        <end position="51"/>
    </location>
</feature>
<keyword evidence="7" id="KW-0067">ATP-binding</keyword>
<dbReference type="InterPro" id="IPR036637">
    <property type="entry name" value="Phosphohistidine_dom_sf"/>
</dbReference>
<dbReference type="GO" id="GO:0005524">
    <property type="term" value="F:ATP binding"/>
    <property type="evidence" value="ECO:0007669"/>
    <property type="project" value="UniProtKB-KW"/>
</dbReference>
<dbReference type="GO" id="GO:0046872">
    <property type="term" value="F:metal ion binding"/>
    <property type="evidence" value="ECO:0007669"/>
    <property type="project" value="UniProtKB-KW"/>
</dbReference>
<comment type="similarity">
    <text evidence="2">Belongs to the PEP-utilizing enzyme family.</text>
</comment>
<dbReference type="Pfam" id="PF00391">
    <property type="entry name" value="PEP-utilizers"/>
    <property type="match status" value="1"/>
</dbReference>
<protein>
    <submittedName>
        <fullName evidence="11">Uncharacterized protein</fullName>
    </submittedName>
</protein>
<evidence type="ECO:0000259" key="9">
    <source>
        <dbReference type="Pfam" id="PF00391"/>
    </source>
</evidence>
<dbReference type="PROSITE" id="PS00370">
    <property type="entry name" value="PEP_ENZYMES_PHOS_SITE"/>
    <property type="match status" value="1"/>
</dbReference>
<feature type="non-terminal residue" evidence="11">
    <location>
        <position position="257"/>
    </location>
</feature>
<comment type="cofactor">
    <cofactor evidence="1">
        <name>Mg(2+)</name>
        <dbReference type="ChEBI" id="CHEBI:18420"/>
    </cofactor>
</comment>
<dbReference type="Gene3D" id="3.20.20.60">
    <property type="entry name" value="Phosphoenolpyruvate-binding domains"/>
    <property type="match status" value="1"/>
</dbReference>
<keyword evidence="3" id="KW-0808">Transferase</keyword>
<gene>
    <name evidence="11" type="ORF">S01H1_44576</name>
</gene>
<name>X0URP7_9ZZZZ</name>
<evidence type="ECO:0000256" key="8">
    <source>
        <dbReference type="ARBA" id="ARBA00022842"/>
    </source>
</evidence>
<reference evidence="11" key="1">
    <citation type="journal article" date="2014" name="Front. Microbiol.">
        <title>High frequency of phylogenetically diverse reductive dehalogenase-homologous genes in deep subseafloor sedimentary metagenomes.</title>
        <authorList>
            <person name="Kawai M."/>
            <person name="Futagami T."/>
            <person name="Toyoda A."/>
            <person name="Takaki Y."/>
            <person name="Nishi S."/>
            <person name="Hori S."/>
            <person name="Arai W."/>
            <person name="Tsubouchi T."/>
            <person name="Morono Y."/>
            <person name="Uchiyama I."/>
            <person name="Ito T."/>
            <person name="Fujiyama A."/>
            <person name="Inagaki F."/>
            <person name="Takami H."/>
        </authorList>
    </citation>
    <scope>NUCLEOTIDE SEQUENCE</scope>
    <source>
        <strain evidence="11">Expedition CK06-06</strain>
    </source>
</reference>
<dbReference type="InterPro" id="IPR008279">
    <property type="entry name" value="PEP-util_enz_mobile_dom"/>
</dbReference>
<feature type="domain" description="PEP-utilising enzyme mobile" evidence="9">
    <location>
        <begin position="86"/>
        <end position="157"/>
    </location>
</feature>
<dbReference type="InterPro" id="IPR015813">
    <property type="entry name" value="Pyrv/PenolPyrv_kinase-like_dom"/>
</dbReference>
<dbReference type="InterPro" id="IPR002192">
    <property type="entry name" value="PPDK_AMP/ATP-bd"/>
</dbReference>
<organism evidence="11">
    <name type="scientific">marine sediment metagenome</name>
    <dbReference type="NCBI Taxonomy" id="412755"/>
    <lineage>
        <taxon>unclassified sequences</taxon>
        <taxon>metagenomes</taxon>
        <taxon>ecological metagenomes</taxon>
    </lineage>
</organism>
<evidence type="ECO:0000256" key="1">
    <source>
        <dbReference type="ARBA" id="ARBA00001946"/>
    </source>
</evidence>
<proteinExistence type="inferred from homology"/>
<keyword evidence="6" id="KW-0418">Kinase</keyword>
<dbReference type="PANTHER" id="PTHR43030:SF1">
    <property type="entry name" value="PHOSPHOENOLPYRUVATE SYNTHASE"/>
    <property type="match status" value="1"/>
</dbReference>
<keyword evidence="8" id="KW-0460">Magnesium</keyword>
<evidence type="ECO:0000256" key="6">
    <source>
        <dbReference type="ARBA" id="ARBA00022777"/>
    </source>
</evidence>
<dbReference type="GO" id="GO:0008986">
    <property type="term" value="F:pyruvate, water dikinase activity"/>
    <property type="evidence" value="ECO:0007669"/>
    <property type="project" value="InterPro"/>
</dbReference>
<dbReference type="Gene3D" id="3.30.470.20">
    <property type="entry name" value="ATP-grasp fold, B domain"/>
    <property type="match status" value="1"/>
</dbReference>
<accession>X0URP7</accession>
<comment type="caution">
    <text evidence="11">The sequence shown here is derived from an EMBL/GenBank/DDBJ whole genome shotgun (WGS) entry which is preliminary data.</text>
</comment>
<dbReference type="InterPro" id="IPR040442">
    <property type="entry name" value="Pyrv_kinase-like_dom_sf"/>
</dbReference>
<dbReference type="PANTHER" id="PTHR43030">
    <property type="entry name" value="PHOSPHOENOLPYRUVATE SYNTHASE"/>
    <property type="match status" value="1"/>
</dbReference>
<dbReference type="Pfam" id="PF01326">
    <property type="entry name" value="PPDK_N"/>
    <property type="match status" value="1"/>
</dbReference>
<dbReference type="EMBL" id="BARS01028437">
    <property type="protein sequence ID" value="GAG08489.1"/>
    <property type="molecule type" value="Genomic_DNA"/>
</dbReference>
<dbReference type="SUPFAM" id="SSF52009">
    <property type="entry name" value="Phosphohistidine domain"/>
    <property type="match status" value="1"/>
</dbReference>
<dbReference type="Gene3D" id="3.50.30.10">
    <property type="entry name" value="Phosphohistidine domain"/>
    <property type="match status" value="1"/>
</dbReference>
<evidence type="ECO:0000313" key="11">
    <source>
        <dbReference type="EMBL" id="GAG08489.1"/>
    </source>
</evidence>
<evidence type="ECO:0000256" key="3">
    <source>
        <dbReference type="ARBA" id="ARBA00022679"/>
    </source>
</evidence>
<dbReference type="InterPro" id="IPR006319">
    <property type="entry name" value="PEP_synth"/>
</dbReference>